<dbReference type="InterPro" id="IPR002196">
    <property type="entry name" value="Glyco_hydro_24"/>
</dbReference>
<dbReference type="GO" id="GO:0042742">
    <property type="term" value="P:defense response to bacterium"/>
    <property type="evidence" value="ECO:0007669"/>
    <property type="project" value="UniProtKB-KW"/>
</dbReference>
<keyword evidence="2 4" id="KW-0081">Bacteriolytic enzyme</keyword>
<evidence type="ECO:0000313" key="6">
    <source>
        <dbReference type="Proteomes" id="UP000268051"/>
    </source>
</evidence>
<dbReference type="PANTHER" id="PTHR38107">
    <property type="match status" value="1"/>
</dbReference>
<comment type="similarity">
    <text evidence="4">Belongs to the glycosyl hydrolase 24 family.</text>
</comment>
<organism evidence="5 6">
    <name type="scientific">Kluyvera ascorbata</name>
    <dbReference type="NCBI Taxonomy" id="51288"/>
    <lineage>
        <taxon>Bacteria</taxon>
        <taxon>Pseudomonadati</taxon>
        <taxon>Pseudomonadota</taxon>
        <taxon>Gammaproteobacteria</taxon>
        <taxon>Enterobacterales</taxon>
        <taxon>Enterobacteriaceae</taxon>
        <taxon>Kluyvera</taxon>
    </lineage>
</organism>
<gene>
    <name evidence="5" type="ORF">EB837_08320</name>
</gene>
<comment type="caution">
    <text evidence="5">The sequence shown here is derived from an EMBL/GenBank/DDBJ whole genome shotgun (WGS) entry which is preliminary data.</text>
</comment>
<dbReference type="InterPro" id="IPR051018">
    <property type="entry name" value="Bacteriophage_GH24"/>
</dbReference>
<proteinExistence type="inferred from homology"/>
<accession>A0A3N2S834</accession>
<dbReference type="InterPro" id="IPR023347">
    <property type="entry name" value="Lysozyme_dom_sf"/>
</dbReference>
<evidence type="ECO:0000313" key="5">
    <source>
        <dbReference type="EMBL" id="ROU15846.1"/>
    </source>
</evidence>
<evidence type="ECO:0000256" key="1">
    <source>
        <dbReference type="ARBA" id="ARBA00022529"/>
    </source>
</evidence>
<reference evidence="5 6" key="1">
    <citation type="submission" date="2018-10" db="EMBL/GenBank/DDBJ databases">
        <title>Horizontal transference of carbapenem resistance between Klebsiella pneumoniae and Kluyvera ascorbata during abdominal infection: a case report.</title>
        <authorList>
            <person name="Raro O.H.F."/>
            <person name="Lima-Morales D."/>
            <person name="Barth A.L."/>
            <person name="Paim T.G.S."/>
            <person name="Mott M.P."/>
            <person name="Riche C.V.W."/>
            <person name="Teixeira U.F."/>
            <person name="Waechter F."/>
            <person name="Dias C.A.G."/>
        </authorList>
    </citation>
    <scope>NUCLEOTIDE SEQUENCE [LARGE SCALE GENOMIC DNA]</scope>
    <source>
        <strain evidence="5 6">OT2</strain>
    </source>
</reference>
<evidence type="ECO:0000256" key="3">
    <source>
        <dbReference type="ARBA" id="ARBA00023200"/>
    </source>
</evidence>
<dbReference type="EC" id="3.2.1.17" evidence="4"/>
<dbReference type="GO" id="GO:0003796">
    <property type="term" value="F:lysozyme activity"/>
    <property type="evidence" value="ECO:0007669"/>
    <property type="project" value="UniProtKB-EC"/>
</dbReference>
<comment type="catalytic activity">
    <reaction evidence="4">
        <text>Hydrolysis of (1-&gt;4)-beta-linkages between N-acetylmuramic acid and N-acetyl-D-glucosamine residues in a peptidoglycan and between N-acetyl-D-glucosamine residues in chitodextrins.</text>
        <dbReference type="EC" id="3.2.1.17"/>
    </reaction>
</comment>
<dbReference type="Proteomes" id="UP000268051">
    <property type="component" value="Unassembled WGS sequence"/>
</dbReference>
<dbReference type="GO" id="GO:0016998">
    <property type="term" value="P:cell wall macromolecule catabolic process"/>
    <property type="evidence" value="ECO:0007669"/>
    <property type="project" value="InterPro"/>
</dbReference>
<dbReference type="GO" id="GO:0009253">
    <property type="term" value="P:peptidoglycan catabolic process"/>
    <property type="evidence" value="ECO:0007669"/>
    <property type="project" value="InterPro"/>
</dbReference>
<keyword evidence="1 4" id="KW-0929">Antimicrobial</keyword>
<dbReference type="RefSeq" id="WP_123650920.1">
    <property type="nucleotide sequence ID" value="NZ_RHFN01000006.1"/>
</dbReference>
<dbReference type="GO" id="GO:0031640">
    <property type="term" value="P:killing of cells of another organism"/>
    <property type="evidence" value="ECO:0007669"/>
    <property type="project" value="UniProtKB-KW"/>
</dbReference>
<dbReference type="OrthoDB" id="8141296at2"/>
<evidence type="ECO:0000256" key="2">
    <source>
        <dbReference type="ARBA" id="ARBA00022638"/>
    </source>
</evidence>
<dbReference type="AlphaFoldDB" id="A0A3N2S834"/>
<keyword evidence="4" id="KW-0326">Glycosidase</keyword>
<dbReference type="PANTHER" id="PTHR38107:SF3">
    <property type="entry name" value="LYSOZYME RRRD-RELATED"/>
    <property type="match status" value="1"/>
</dbReference>
<dbReference type="Gene3D" id="1.10.530.40">
    <property type="match status" value="1"/>
</dbReference>
<evidence type="ECO:0000256" key="4">
    <source>
        <dbReference type="RuleBase" id="RU003788"/>
    </source>
</evidence>
<name>A0A3N2S834_9ENTR</name>
<sequence>MLNTATPSLSGLEFIKRYQGLSLEQYQDEEGLWVVGYGHLIRGHERFEAAITLSQAEMLFQQDVADYQHLLHQCLRVPVSQRQFDALLSLAFSLGPEELQQSPILHSINQGLFVDAVAGWQQEGIRQSSLATERQAEAELFRADIA</sequence>
<keyword evidence="4" id="KW-0378">Hydrolase</keyword>
<keyword evidence="3" id="KW-1035">Host cytoplasm</keyword>
<dbReference type="InterPro" id="IPR033907">
    <property type="entry name" value="Endolysin_autolysin"/>
</dbReference>
<dbReference type="CDD" id="cd00737">
    <property type="entry name" value="lyz_endolysin_autolysin"/>
    <property type="match status" value="1"/>
</dbReference>
<dbReference type="InterPro" id="IPR023346">
    <property type="entry name" value="Lysozyme-like_dom_sf"/>
</dbReference>
<dbReference type="SUPFAM" id="SSF53955">
    <property type="entry name" value="Lysozyme-like"/>
    <property type="match status" value="1"/>
</dbReference>
<dbReference type="Pfam" id="PF00959">
    <property type="entry name" value="Phage_lysozyme"/>
    <property type="match status" value="1"/>
</dbReference>
<protein>
    <recommendedName>
        <fullName evidence="4">Lysozyme</fullName>
        <ecNumber evidence="4">3.2.1.17</ecNumber>
    </recommendedName>
</protein>
<dbReference type="EMBL" id="RHFN01000006">
    <property type="protein sequence ID" value="ROU15846.1"/>
    <property type="molecule type" value="Genomic_DNA"/>
</dbReference>